<dbReference type="Gene3D" id="1.10.1220.10">
    <property type="entry name" value="Met repressor-like"/>
    <property type="match status" value="1"/>
</dbReference>
<sequence>MKIRDIAPFGVRMTSELKERLQEEAKKNGRSLNAEIVKRLEGSLGDINQQSLEHRADFADRIRALEEMLWNLKHEIED</sequence>
<feature type="domain" description="Arc-like DNA binding" evidence="1">
    <location>
        <begin position="4"/>
        <end position="44"/>
    </location>
</feature>
<proteinExistence type="predicted"/>
<evidence type="ECO:0000313" key="2">
    <source>
        <dbReference type="EMBL" id="PHM69036.1"/>
    </source>
</evidence>
<dbReference type="Proteomes" id="UP000221101">
    <property type="component" value="Unassembled WGS sequence"/>
</dbReference>
<dbReference type="InterPro" id="IPR005569">
    <property type="entry name" value="Arc_DNA-bd_dom"/>
</dbReference>
<dbReference type="AlphaFoldDB" id="A0A2D0L018"/>
<keyword evidence="3" id="KW-1185">Reference proteome</keyword>
<accession>A0A2D0L018</accession>
<dbReference type="GO" id="GO:0043565">
    <property type="term" value="F:sequence-specific DNA binding"/>
    <property type="evidence" value="ECO:0007669"/>
    <property type="project" value="UniProtKB-ARBA"/>
</dbReference>
<name>A0A2D0L018_9GAMM</name>
<organism evidence="2 3">
    <name type="scientific">Xenorhabdus kozodoii</name>
    <dbReference type="NCBI Taxonomy" id="351676"/>
    <lineage>
        <taxon>Bacteria</taxon>
        <taxon>Pseudomonadati</taxon>
        <taxon>Pseudomonadota</taxon>
        <taxon>Gammaproteobacteria</taxon>
        <taxon>Enterobacterales</taxon>
        <taxon>Morganellaceae</taxon>
        <taxon>Xenorhabdus</taxon>
    </lineage>
</organism>
<dbReference type="InterPro" id="IPR013321">
    <property type="entry name" value="Arc_rbn_hlx_hlx"/>
</dbReference>
<dbReference type="InterPro" id="IPR010985">
    <property type="entry name" value="Ribbon_hlx_hlx"/>
</dbReference>
<dbReference type="Pfam" id="PF03869">
    <property type="entry name" value="Arc"/>
    <property type="match status" value="1"/>
</dbReference>
<dbReference type="RefSeq" id="WP_099143299.1">
    <property type="nucleotide sequence ID" value="NZ_CAWNOR010000072.1"/>
</dbReference>
<dbReference type="GO" id="GO:0006355">
    <property type="term" value="P:regulation of DNA-templated transcription"/>
    <property type="evidence" value="ECO:0007669"/>
    <property type="project" value="InterPro"/>
</dbReference>
<dbReference type="OrthoDB" id="6447504at2"/>
<protein>
    <submittedName>
        <fullName evidence="2">Rha family transcriptional regulator</fullName>
    </submittedName>
</protein>
<evidence type="ECO:0000313" key="3">
    <source>
        <dbReference type="Proteomes" id="UP000221101"/>
    </source>
</evidence>
<evidence type="ECO:0000259" key="1">
    <source>
        <dbReference type="Pfam" id="PF03869"/>
    </source>
</evidence>
<gene>
    <name evidence="2" type="ORF">Xkoz_03565</name>
</gene>
<dbReference type="EMBL" id="NJCX01000037">
    <property type="protein sequence ID" value="PHM69036.1"/>
    <property type="molecule type" value="Genomic_DNA"/>
</dbReference>
<dbReference type="SUPFAM" id="SSF47598">
    <property type="entry name" value="Ribbon-helix-helix"/>
    <property type="match status" value="1"/>
</dbReference>
<reference evidence="2 3" key="1">
    <citation type="journal article" date="2017" name="Nat. Microbiol.">
        <title>Natural product diversity associated with the nematode symbionts Photorhabdus and Xenorhabdus.</title>
        <authorList>
            <person name="Tobias N.J."/>
            <person name="Wolff H."/>
            <person name="Djahanschiri B."/>
            <person name="Grundmann F."/>
            <person name="Kronenwerth M."/>
            <person name="Shi Y.M."/>
            <person name="Simonyi S."/>
            <person name="Grun P."/>
            <person name="Shapiro-Ilan D."/>
            <person name="Pidot S.J."/>
            <person name="Stinear T.P."/>
            <person name="Ebersberger I."/>
            <person name="Bode H.B."/>
        </authorList>
    </citation>
    <scope>NUCLEOTIDE SEQUENCE [LARGE SCALE GENOMIC DNA]</scope>
    <source>
        <strain evidence="2 3">DSM 17907</strain>
    </source>
</reference>
<comment type="caution">
    <text evidence="2">The sequence shown here is derived from an EMBL/GenBank/DDBJ whole genome shotgun (WGS) entry which is preliminary data.</text>
</comment>